<name>A0AAW4L8S0_9BACT</name>
<gene>
    <name evidence="5" type="ORF">KI809_19710</name>
</gene>
<evidence type="ECO:0000313" key="5">
    <source>
        <dbReference type="EMBL" id="MBT0666542.1"/>
    </source>
</evidence>
<feature type="transmembrane region" description="Helical" evidence="4">
    <location>
        <begin position="94"/>
        <end position="115"/>
    </location>
</feature>
<dbReference type="EMBL" id="JAHCVJ010000013">
    <property type="protein sequence ID" value="MBT0666542.1"/>
    <property type="molecule type" value="Genomic_DNA"/>
</dbReference>
<dbReference type="PROSITE" id="PS50005">
    <property type="entry name" value="TPR"/>
    <property type="match status" value="1"/>
</dbReference>
<feature type="transmembrane region" description="Helical" evidence="4">
    <location>
        <begin position="248"/>
        <end position="266"/>
    </location>
</feature>
<keyword evidence="1" id="KW-0677">Repeat</keyword>
<dbReference type="Gene3D" id="1.25.40.10">
    <property type="entry name" value="Tetratricopeptide repeat domain"/>
    <property type="match status" value="1"/>
</dbReference>
<dbReference type="InterPro" id="IPR019734">
    <property type="entry name" value="TPR_rpt"/>
</dbReference>
<dbReference type="RefSeq" id="WP_214173313.1">
    <property type="nucleotide sequence ID" value="NZ_JAHCVJ010000013.1"/>
</dbReference>
<evidence type="ECO:0000256" key="4">
    <source>
        <dbReference type="SAM" id="Phobius"/>
    </source>
</evidence>
<organism evidence="5 6">
    <name type="scientific">Geoanaerobacter pelophilus</name>
    <dbReference type="NCBI Taxonomy" id="60036"/>
    <lineage>
        <taxon>Bacteria</taxon>
        <taxon>Pseudomonadati</taxon>
        <taxon>Thermodesulfobacteriota</taxon>
        <taxon>Desulfuromonadia</taxon>
        <taxon>Geobacterales</taxon>
        <taxon>Geobacteraceae</taxon>
        <taxon>Geoanaerobacter</taxon>
    </lineage>
</organism>
<dbReference type="SUPFAM" id="SSF48452">
    <property type="entry name" value="TPR-like"/>
    <property type="match status" value="1"/>
</dbReference>
<dbReference type="SMART" id="SM00028">
    <property type="entry name" value="TPR"/>
    <property type="match status" value="2"/>
</dbReference>
<dbReference type="PANTHER" id="PTHR44227:SF3">
    <property type="entry name" value="PROTEIN O-MANNOSYL-TRANSFERASE TMTC4"/>
    <property type="match status" value="1"/>
</dbReference>
<keyword evidence="4" id="KW-0812">Transmembrane</keyword>
<keyword evidence="4" id="KW-1133">Transmembrane helix</keyword>
<feature type="transmembrane region" description="Helical" evidence="4">
    <location>
        <begin position="135"/>
        <end position="155"/>
    </location>
</feature>
<protein>
    <submittedName>
        <fullName evidence="5">Tetratricopeptide repeat protein</fullName>
    </submittedName>
</protein>
<proteinExistence type="predicted"/>
<feature type="transmembrane region" description="Helical" evidence="4">
    <location>
        <begin position="315"/>
        <end position="333"/>
    </location>
</feature>
<evidence type="ECO:0000256" key="3">
    <source>
        <dbReference type="PROSITE-ProRule" id="PRU00339"/>
    </source>
</evidence>
<dbReference type="Pfam" id="PF13432">
    <property type="entry name" value="TPR_16"/>
    <property type="match status" value="1"/>
</dbReference>
<reference evidence="5 6" key="1">
    <citation type="submission" date="2021-05" db="EMBL/GenBank/DDBJ databases">
        <title>The draft genome of Geobacter pelophilus DSM 12255.</title>
        <authorList>
            <person name="Xu Z."/>
            <person name="Masuda Y."/>
            <person name="Itoh H."/>
            <person name="Senoo K."/>
        </authorList>
    </citation>
    <scope>NUCLEOTIDE SEQUENCE [LARGE SCALE GENOMIC DNA]</scope>
    <source>
        <strain evidence="5 6">DSM 12255</strain>
    </source>
</reference>
<evidence type="ECO:0000313" key="6">
    <source>
        <dbReference type="Proteomes" id="UP000811899"/>
    </source>
</evidence>
<feature type="transmembrane region" description="Helical" evidence="4">
    <location>
        <begin position="370"/>
        <end position="388"/>
    </location>
</feature>
<comment type="caution">
    <text evidence="5">The sequence shown here is derived from an EMBL/GenBank/DDBJ whole genome shotgun (WGS) entry which is preliminary data.</text>
</comment>
<feature type="transmembrane region" description="Helical" evidence="4">
    <location>
        <begin position="199"/>
        <end position="227"/>
    </location>
</feature>
<feature type="transmembrane region" description="Helical" evidence="4">
    <location>
        <begin position="340"/>
        <end position="358"/>
    </location>
</feature>
<evidence type="ECO:0000256" key="2">
    <source>
        <dbReference type="ARBA" id="ARBA00022803"/>
    </source>
</evidence>
<dbReference type="PANTHER" id="PTHR44227">
    <property type="match status" value="1"/>
</dbReference>
<dbReference type="InterPro" id="IPR011990">
    <property type="entry name" value="TPR-like_helical_dom_sf"/>
</dbReference>
<dbReference type="InterPro" id="IPR052346">
    <property type="entry name" value="O-mannosyl-transferase_TMTC"/>
</dbReference>
<evidence type="ECO:0000256" key="1">
    <source>
        <dbReference type="ARBA" id="ARBA00022737"/>
    </source>
</evidence>
<feature type="transmembrane region" description="Helical" evidence="4">
    <location>
        <begin position="400"/>
        <end position="417"/>
    </location>
</feature>
<feature type="transmembrane region" description="Helical" evidence="4">
    <location>
        <begin position="167"/>
        <end position="184"/>
    </location>
</feature>
<feature type="repeat" description="TPR" evidence="3">
    <location>
        <begin position="479"/>
        <end position="512"/>
    </location>
</feature>
<dbReference type="AlphaFoldDB" id="A0AAW4L8S0"/>
<accession>A0AAW4L8S0</accession>
<feature type="transmembrane region" description="Helical" evidence="4">
    <location>
        <begin position="64"/>
        <end position="82"/>
    </location>
</feature>
<keyword evidence="6" id="KW-1185">Reference proteome</keyword>
<keyword evidence="4" id="KW-0472">Membrane</keyword>
<dbReference type="Proteomes" id="UP000811899">
    <property type="component" value="Unassembled WGS sequence"/>
</dbReference>
<keyword evidence="2 3" id="KW-0802">TPR repeat</keyword>
<sequence length="552" mass="62002">MSQVKEKATLLTALTASLVCLLLYLPVLNYGFINFDDPEYVLNNPVIRHLDLNTLYQSFFQSHVGWWMPLTWLSLAIDYQFWGLNPLGYHLTNIVFHAANTGLVVLIADGLLRQARGVNGESSNGLPEGGKYSGHYYAAILVFAGLCFGAHPLRVESVAWVTERKDVLNGFFAFSSILFYLHYAKRKDMGITGKQAGRFYALSLLCFVCSLMAKSVSVVLPAMLLVLDWQPLRRMPNRSFRQLILEKWPFFAASVLITLFTFFFAAQSRYLVTYEAFPLSQRIAVSGNAIWEYWRMLLVPVGLSPFNVIPDPIPGSYTLKASLVSLALLGIFFSGKVPRLSACMLCFILPLLPVLAFFQNGDQSYADRFTYLPSLSPAIFLALVLFTGKGVAGKLVNRRLVIVAAAIVVMIFMVATYRQQGVWRSPESFWTRIIQVEPLAIIYKERGKYYHSEGRYAEAVADFTAALGMITPTLKPYEYNFYAFRGEALRGAGRYEDAVADFATAISMYPHPAYFYHRGLALKSLGRIGEADLDFRRSGPDPGQIAWFDRGN</sequence>